<dbReference type="Pfam" id="PF13671">
    <property type="entry name" value="AAA_33"/>
    <property type="match status" value="1"/>
</dbReference>
<dbReference type="Proteomes" id="UP000002012">
    <property type="component" value="Chromosome"/>
</dbReference>
<dbReference type="SUPFAM" id="SSF52540">
    <property type="entry name" value="P-loop containing nucleoside triphosphate hydrolases"/>
    <property type="match status" value="1"/>
</dbReference>
<dbReference type="RefSeq" id="WP_013010803.1">
    <property type="nucleotide sequence ID" value="NC_013943.1"/>
</dbReference>
<dbReference type="PaxDb" id="522772-Dacet_1520"/>
<dbReference type="GO" id="GO:0016301">
    <property type="term" value="F:kinase activity"/>
    <property type="evidence" value="ECO:0007669"/>
    <property type="project" value="UniProtKB-KW"/>
</dbReference>
<keyword evidence="1" id="KW-0418">Kinase</keyword>
<accession>D4H8E0</accession>
<organism evidence="1 2">
    <name type="scientific">Denitrovibrio acetiphilus (strain DSM 12809 / NBRC 114555 / N2460)</name>
    <dbReference type="NCBI Taxonomy" id="522772"/>
    <lineage>
        <taxon>Bacteria</taxon>
        <taxon>Pseudomonadati</taxon>
        <taxon>Deferribacterota</taxon>
        <taxon>Deferribacteres</taxon>
        <taxon>Deferribacterales</taxon>
        <taxon>Geovibrionaceae</taxon>
        <taxon>Denitrovibrio</taxon>
    </lineage>
</organism>
<dbReference type="OrthoDB" id="9810277at2"/>
<dbReference type="AlphaFoldDB" id="D4H8E0"/>
<dbReference type="InterPro" id="IPR027417">
    <property type="entry name" value="P-loop_NTPase"/>
</dbReference>
<sequence>MEVIETPVVTVMKEILKPDKIIETHISQVFIKDDFVYKVKKNVDFGFLDFSSKKKRKVMCIVEKELNERFCKGIYLDVLKIARKEKTFELVPFDSSLITLDYCVKMKRIPEESFLAHKIKEGEVDASDAAEIGRKIAELFKGIVTDPEAAELNGGADIVRQNCIENFDQIRPFCGRFITEEALEFVQKQTVKFLDSNMDLLNKRVKDGFVVDGHGDLRLEHIYMEGDTFGLIDCIEFNKRFRFNDVMSEMGFLCTESDQMGDTAFADGLMDGFLSVYDDEGSANLINFYKAYRAMVRAKVACFLLADKDESFEFYEDKRAEIAKYMEMAVIYSLNMFETKAVIFYGLMASGKTKNARTFAEAYPVEHVNTDVVRKLMHGIDPDAKVHVDFGAELYSAENSAKLYEYMGDMVESNKALGRMTLIDGSFTKICYIDQLCSKYTGKFTKVRFHAPEDVVMDRLQKRLEAVTASDGRPEIYEAQKASAEDIGSDFEVETTGEPEDNVKAIIGYLIDKA</sequence>
<dbReference type="Gene3D" id="3.40.50.300">
    <property type="entry name" value="P-loop containing nucleotide triphosphate hydrolases"/>
    <property type="match status" value="1"/>
</dbReference>
<name>D4H8E0_DENA2</name>
<protein>
    <submittedName>
        <fullName evidence="1">Gluconate kinase</fullName>
    </submittedName>
</protein>
<dbReference type="SUPFAM" id="SSF56112">
    <property type="entry name" value="Protein kinase-like (PK-like)"/>
    <property type="match status" value="1"/>
</dbReference>
<proteinExistence type="predicted"/>
<dbReference type="InterPro" id="IPR011009">
    <property type="entry name" value="Kinase-like_dom_sf"/>
</dbReference>
<dbReference type="eggNOG" id="COG0645">
    <property type="taxonomic scope" value="Bacteria"/>
</dbReference>
<dbReference type="HOGENOM" id="CLU_026771_1_1_0"/>
<gene>
    <name evidence="1" type="ordered locus">Dacet_1520</name>
</gene>
<dbReference type="STRING" id="522772.Dacet_1520"/>
<keyword evidence="2" id="KW-1185">Reference proteome</keyword>
<dbReference type="PANTHER" id="PTHR43883">
    <property type="entry name" value="SLR0207 PROTEIN"/>
    <property type="match status" value="1"/>
</dbReference>
<dbReference type="eggNOG" id="COG2187">
    <property type="taxonomic scope" value="Bacteria"/>
</dbReference>
<dbReference type="InterPro" id="IPR052732">
    <property type="entry name" value="Cell-binding_unc_protein"/>
</dbReference>
<evidence type="ECO:0000313" key="1">
    <source>
        <dbReference type="EMBL" id="ADD68289.1"/>
    </source>
</evidence>
<dbReference type="EMBL" id="CP001968">
    <property type="protein sequence ID" value="ADD68289.1"/>
    <property type="molecule type" value="Genomic_DNA"/>
</dbReference>
<dbReference type="KEGG" id="dap:Dacet_1520"/>
<dbReference type="PANTHER" id="PTHR43883:SF1">
    <property type="entry name" value="GLUCONOKINASE"/>
    <property type="match status" value="1"/>
</dbReference>
<reference evidence="1 2" key="1">
    <citation type="journal article" date="2010" name="Stand. Genomic Sci.">
        <title>Complete genome sequence of Denitrovibrio acetiphilus type strain (N2460).</title>
        <authorList>
            <person name="Kiss H."/>
            <person name="Lang E."/>
            <person name="Lapidus A."/>
            <person name="Copeland A."/>
            <person name="Nolan M."/>
            <person name="Glavina Del Rio T."/>
            <person name="Chen F."/>
            <person name="Lucas S."/>
            <person name="Tice H."/>
            <person name="Cheng J.F."/>
            <person name="Han C."/>
            <person name="Goodwin L."/>
            <person name="Pitluck S."/>
            <person name="Liolios K."/>
            <person name="Pati A."/>
            <person name="Ivanova N."/>
            <person name="Mavromatis K."/>
            <person name="Chen A."/>
            <person name="Palaniappan K."/>
            <person name="Land M."/>
            <person name="Hauser L."/>
            <person name="Chang Y.J."/>
            <person name="Jeffries C.D."/>
            <person name="Detter J.C."/>
            <person name="Brettin T."/>
            <person name="Spring S."/>
            <person name="Rohde M."/>
            <person name="Goker M."/>
            <person name="Woyke T."/>
            <person name="Bristow J."/>
            <person name="Eisen J.A."/>
            <person name="Markowitz V."/>
            <person name="Hugenholtz P."/>
            <person name="Kyrpides N.C."/>
            <person name="Klenk H.P."/>
        </authorList>
    </citation>
    <scope>NUCLEOTIDE SEQUENCE [LARGE SCALE GENOMIC DNA]</scope>
    <source>
        <strain evidence="2">DSM 12809 / NBRC 114555 / N2460</strain>
    </source>
</reference>
<keyword evidence="1" id="KW-0808">Transferase</keyword>
<evidence type="ECO:0000313" key="2">
    <source>
        <dbReference type="Proteomes" id="UP000002012"/>
    </source>
</evidence>
<dbReference type="InParanoid" id="D4H8E0"/>